<keyword evidence="1" id="KW-0732">Signal</keyword>
<dbReference type="Pfam" id="PF18962">
    <property type="entry name" value="Por_Secre_tail"/>
    <property type="match status" value="1"/>
</dbReference>
<name>A0ABS5S7S0_9FLAO</name>
<reference evidence="3 4" key="1">
    <citation type="submission" date="2021-05" db="EMBL/GenBank/DDBJ databases">
        <title>Aequorivita echinoideorum JCM 30378 genome.</title>
        <authorList>
            <person name="Zhang H."/>
            <person name="Li C."/>
        </authorList>
    </citation>
    <scope>NUCLEOTIDE SEQUENCE [LARGE SCALE GENOMIC DNA]</scope>
    <source>
        <strain evidence="3 4">JCM30378</strain>
    </source>
</reference>
<evidence type="ECO:0000313" key="3">
    <source>
        <dbReference type="EMBL" id="MBT0609253.1"/>
    </source>
</evidence>
<feature type="domain" description="Secretion system C-terminal sorting" evidence="2">
    <location>
        <begin position="178"/>
        <end position="246"/>
    </location>
</feature>
<evidence type="ECO:0000256" key="1">
    <source>
        <dbReference type="ARBA" id="ARBA00022729"/>
    </source>
</evidence>
<dbReference type="EMBL" id="JAHCTB010000025">
    <property type="protein sequence ID" value="MBT0609253.1"/>
    <property type="molecule type" value="Genomic_DNA"/>
</dbReference>
<feature type="non-terminal residue" evidence="3">
    <location>
        <position position="1"/>
    </location>
</feature>
<protein>
    <submittedName>
        <fullName evidence="3">T9SS type A sorting domain-containing protein</fullName>
    </submittedName>
</protein>
<accession>A0ABS5S7S0</accession>
<dbReference type="Proteomes" id="UP001297092">
    <property type="component" value="Unassembled WGS sequence"/>
</dbReference>
<evidence type="ECO:0000259" key="2">
    <source>
        <dbReference type="Pfam" id="PF18962"/>
    </source>
</evidence>
<proteinExistence type="predicted"/>
<organism evidence="3 4">
    <name type="scientific">Aequorivita echinoideorum</name>
    <dbReference type="NCBI Taxonomy" id="1549647"/>
    <lineage>
        <taxon>Bacteria</taxon>
        <taxon>Pseudomonadati</taxon>
        <taxon>Bacteroidota</taxon>
        <taxon>Flavobacteriia</taxon>
        <taxon>Flavobacteriales</taxon>
        <taxon>Flavobacteriaceae</taxon>
        <taxon>Aequorivita</taxon>
    </lineage>
</organism>
<evidence type="ECO:0000313" key="4">
    <source>
        <dbReference type="Proteomes" id="UP001297092"/>
    </source>
</evidence>
<sequence>LCQSDRVEAVAEVNNTLPAPPAGDAAQQFCGNENTVADLDVTGDNIRWYDAAGNPIGTATPLVDGNSYFATQTVDACEGDALQVTVEIVDKSDLPVGDRNQPFEQGETLADLDVTGDNIAWYADADGTTPLPLTTPLVDQETYYAGQTQTELCESDLLDVTVHRVLDVQDAAFAGLMMYPNPVGDVLNLKNQGANIESVEIFSLVGQRVAKRRINSLETTMDMTRLASGPYLVQVTIDGKSAMFKLVKN</sequence>
<dbReference type="InterPro" id="IPR026444">
    <property type="entry name" value="Secre_tail"/>
</dbReference>
<dbReference type="NCBIfam" id="TIGR04183">
    <property type="entry name" value="Por_Secre_tail"/>
    <property type="match status" value="1"/>
</dbReference>
<dbReference type="RefSeq" id="WP_214114735.1">
    <property type="nucleotide sequence ID" value="NZ_JAHCTB010000025.1"/>
</dbReference>
<comment type="caution">
    <text evidence="3">The sequence shown here is derived from an EMBL/GenBank/DDBJ whole genome shotgun (WGS) entry which is preliminary data.</text>
</comment>
<keyword evidence="4" id="KW-1185">Reference proteome</keyword>
<gene>
    <name evidence="3" type="ORF">KIV10_13805</name>
</gene>